<dbReference type="PANTHER" id="PTHR36978">
    <property type="entry name" value="P-LOOP CONTAINING NUCLEOTIDE TRIPHOSPHATE HYDROLASE"/>
    <property type="match status" value="1"/>
</dbReference>
<keyword evidence="2" id="KW-1133">Transmembrane helix</keyword>
<accession>A0A0M9FVA0</accession>
<dbReference type="InterPro" id="IPR040632">
    <property type="entry name" value="Sulfotransfer_4"/>
</dbReference>
<proteinExistence type="predicted"/>
<dbReference type="OMA" id="LTHPQEW"/>
<evidence type="ECO:0000256" key="2">
    <source>
        <dbReference type="SAM" id="Phobius"/>
    </source>
</evidence>
<dbReference type="VEuPathDB" id="TriTrypDB:LpyrH10_19_0870"/>
<gene>
    <name evidence="3" type="ORF">ABB37_07536</name>
</gene>
<dbReference type="OrthoDB" id="272681at2759"/>
<keyword evidence="2" id="KW-0812">Transmembrane</keyword>
<dbReference type="GeneID" id="26907821"/>
<feature type="compositionally biased region" description="Low complexity" evidence="1">
    <location>
        <begin position="271"/>
        <end position="290"/>
    </location>
</feature>
<organism evidence="3 4">
    <name type="scientific">Leptomonas pyrrhocoris</name>
    <name type="common">Firebug parasite</name>
    <dbReference type="NCBI Taxonomy" id="157538"/>
    <lineage>
        <taxon>Eukaryota</taxon>
        <taxon>Discoba</taxon>
        <taxon>Euglenozoa</taxon>
        <taxon>Kinetoplastea</taxon>
        <taxon>Metakinetoplastina</taxon>
        <taxon>Trypanosomatida</taxon>
        <taxon>Trypanosomatidae</taxon>
        <taxon>Leishmaniinae</taxon>
        <taxon>Leptomonas</taxon>
    </lineage>
</organism>
<evidence type="ECO:0000313" key="3">
    <source>
        <dbReference type="EMBL" id="KPA76689.1"/>
    </source>
</evidence>
<evidence type="ECO:0000313" key="4">
    <source>
        <dbReference type="Proteomes" id="UP000037923"/>
    </source>
</evidence>
<dbReference type="EMBL" id="LGTL01000019">
    <property type="protein sequence ID" value="KPA76689.1"/>
    <property type="molecule type" value="Genomic_DNA"/>
</dbReference>
<dbReference type="Pfam" id="PF17784">
    <property type="entry name" value="Sulfotransfer_4"/>
    <property type="match status" value="1"/>
</dbReference>
<name>A0A0M9FVA0_LEPPY</name>
<feature type="region of interest" description="Disordered" evidence="1">
    <location>
        <begin position="271"/>
        <end position="294"/>
    </location>
</feature>
<dbReference type="RefSeq" id="XP_015655128.1">
    <property type="nucleotide sequence ID" value="XM_015806206.1"/>
</dbReference>
<comment type="caution">
    <text evidence="3">The sequence shown here is derived from an EMBL/GenBank/DDBJ whole genome shotgun (WGS) entry which is preliminary data.</text>
</comment>
<keyword evidence="2" id="KW-0472">Membrane</keyword>
<dbReference type="PANTHER" id="PTHR36978:SF4">
    <property type="entry name" value="P-LOOP CONTAINING NUCLEOSIDE TRIPHOSPHATE HYDROLASE PROTEIN"/>
    <property type="match status" value="1"/>
</dbReference>
<evidence type="ECO:0000256" key="1">
    <source>
        <dbReference type="SAM" id="MobiDB-lite"/>
    </source>
</evidence>
<dbReference type="InterPro" id="IPR027417">
    <property type="entry name" value="P-loop_NTPase"/>
</dbReference>
<feature type="region of interest" description="Disordered" evidence="1">
    <location>
        <begin position="92"/>
        <end position="112"/>
    </location>
</feature>
<protein>
    <submittedName>
        <fullName evidence="3">Uncharacterized protein</fullName>
    </submittedName>
</protein>
<keyword evidence="4" id="KW-1185">Reference proteome</keyword>
<feature type="transmembrane region" description="Helical" evidence="2">
    <location>
        <begin position="318"/>
        <end position="338"/>
    </location>
</feature>
<dbReference type="Gene3D" id="3.40.50.300">
    <property type="entry name" value="P-loop containing nucleotide triphosphate hydrolases"/>
    <property type="match status" value="1"/>
</dbReference>
<dbReference type="AlphaFoldDB" id="A0A0M9FVA0"/>
<sequence>MLRLGAVLRVAPTSASAPQALPPPPLKVVVLTMIPNGGAVAAALRILGYSPYTFEDSLRKGHLLTHPQEWMSVLRHEKPFSFDILKIPHVPEKTHGEKKRQQHPTGASPSPQRYYDALVGPPATIAFEAILKECPRSTRVVLVEEVDKLAWEKDMDQWLRPLAARCEQSTRWWQDSCLHTMLLDMVDLRRALIAPADLRKGRRMRPLPTSSAAMTAQNVPLAQQQATLRLAGALDLFEQHVKELVPSERLLVFRVEDGWQPLCDFLQRPVPTSVSSSSPPSAASDAVTAPREPIPFPVNSNGSDVLSFVDQGVQKANAIVLLIMLSAAALGLLLLGSFRDELRDFYRDYRDYVYRDFEPYLEEERRIWEAGEEPKMTTHKALFIAKKSSQRFGEVYEKEGGAARSMSGVLRRFAGIAAEEPTEHGEKMW</sequence>
<dbReference type="Proteomes" id="UP000037923">
    <property type="component" value="Unassembled WGS sequence"/>
</dbReference>
<reference evidence="3 4" key="1">
    <citation type="submission" date="2015-07" db="EMBL/GenBank/DDBJ databases">
        <title>High-quality genome of monoxenous trypanosomatid Leptomonas pyrrhocoris.</title>
        <authorList>
            <person name="Flegontov P."/>
            <person name="Butenko A."/>
            <person name="Firsov S."/>
            <person name="Vlcek C."/>
            <person name="Logacheva M.D."/>
            <person name="Field M."/>
            <person name="Filatov D."/>
            <person name="Flegontova O."/>
            <person name="Gerasimov E."/>
            <person name="Jackson A.P."/>
            <person name="Kelly S."/>
            <person name="Opperdoes F."/>
            <person name="O'Reilly A."/>
            <person name="Votypka J."/>
            <person name="Yurchenko V."/>
            <person name="Lukes J."/>
        </authorList>
    </citation>
    <scope>NUCLEOTIDE SEQUENCE [LARGE SCALE GENOMIC DNA]</scope>
    <source>
        <strain evidence="3">H10</strain>
    </source>
</reference>